<dbReference type="GO" id="GO:0005524">
    <property type="term" value="F:ATP binding"/>
    <property type="evidence" value="ECO:0007669"/>
    <property type="project" value="UniProtKB-KW"/>
</dbReference>
<keyword evidence="3 9" id="KW-0597">Phosphoprotein</keyword>
<dbReference type="PANTHER" id="PTHR43065">
    <property type="entry name" value="SENSOR HISTIDINE KINASE"/>
    <property type="match status" value="1"/>
</dbReference>
<evidence type="ECO:0000256" key="4">
    <source>
        <dbReference type="ARBA" id="ARBA00022679"/>
    </source>
</evidence>
<dbReference type="SMART" id="SM00065">
    <property type="entry name" value="GAF"/>
    <property type="match status" value="1"/>
</dbReference>
<gene>
    <name evidence="13" type="ORF">MELA_02635</name>
</gene>
<evidence type="ECO:0000256" key="8">
    <source>
        <dbReference type="ARBA" id="ARBA00023012"/>
    </source>
</evidence>
<proteinExistence type="predicted"/>
<dbReference type="SUPFAM" id="SSF47384">
    <property type="entry name" value="Homodimeric domain of signal transducing histidine kinase"/>
    <property type="match status" value="1"/>
</dbReference>
<dbReference type="Proteomes" id="UP000334340">
    <property type="component" value="Unassembled WGS sequence"/>
</dbReference>
<evidence type="ECO:0000256" key="2">
    <source>
        <dbReference type="ARBA" id="ARBA00012438"/>
    </source>
</evidence>
<evidence type="ECO:0000256" key="7">
    <source>
        <dbReference type="ARBA" id="ARBA00022840"/>
    </source>
</evidence>
<feature type="domain" description="Response regulatory" evidence="12">
    <location>
        <begin position="473"/>
        <end position="587"/>
    </location>
</feature>
<dbReference type="Gene3D" id="3.30.450.40">
    <property type="match status" value="1"/>
</dbReference>
<accession>A0A564ZLN4</accession>
<dbReference type="InterPro" id="IPR004358">
    <property type="entry name" value="Sig_transdc_His_kin-like_C"/>
</dbReference>
<protein>
    <recommendedName>
        <fullName evidence="2">histidine kinase</fullName>
        <ecNumber evidence="2">2.7.13.3</ecNumber>
    </recommendedName>
</protein>
<dbReference type="Pfam" id="PF01590">
    <property type="entry name" value="GAF"/>
    <property type="match status" value="1"/>
</dbReference>
<comment type="catalytic activity">
    <reaction evidence="1">
        <text>ATP + protein L-histidine = ADP + protein N-phospho-L-histidine.</text>
        <dbReference type="EC" id="2.7.13.3"/>
    </reaction>
</comment>
<dbReference type="PROSITE" id="PS50109">
    <property type="entry name" value="HIS_KIN"/>
    <property type="match status" value="1"/>
</dbReference>
<dbReference type="Gene3D" id="3.40.50.2300">
    <property type="match status" value="1"/>
</dbReference>
<keyword evidence="6 13" id="KW-0418">Kinase</keyword>
<keyword evidence="4 13" id="KW-0808">Transferase</keyword>
<dbReference type="GO" id="GO:0000155">
    <property type="term" value="F:phosphorelay sensor kinase activity"/>
    <property type="evidence" value="ECO:0007669"/>
    <property type="project" value="InterPro"/>
</dbReference>
<keyword evidence="10" id="KW-0175">Coiled coil</keyword>
<dbReference type="AlphaFoldDB" id="A0A564ZLN4"/>
<dbReference type="CDD" id="cd00082">
    <property type="entry name" value="HisKA"/>
    <property type="match status" value="1"/>
</dbReference>
<evidence type="ECO:0000256" key="10">
    <source>
        <dbReference type="SAM" id="Coils"/>
    </source>
</evidence>
<dbReference type="Gene3D" id="3.30.565.10">
    <property type="entry name" value="Histidine kinase-like ATPase, C-terminal domain"/>
    <property type="match status" value="1"/>
</dbReference>
<evidence type="ECO:0000256" key="1">
    <source>
        <dbReference type="ARBA" id="ARBA00000085"/>
    </source>
</evidence>
<keyword evidence="14" id="KW-1185">Reference proteome</keyword>
<evidence type="ECO:0000313" key="13">
    <source>
        <dbReference type="EMBL" id="VUZ86235.1"/>
    </source>
</evidence>
<evidence type="ECO:0000313" key="14">
    <source>
        <dbReference type="Proteomes" id="UP000334340"/>
    </source>
</evidence>
<dbReference type="InterPro" id="IPR003594">
    <property type="entry name" value="HATPase_dom"/>
</dbReference>
<dbReference type="EMBL" id="CABIKM010000048">
    <property type="protein sequence ID" value="VUZ86235.1"/>
    <property type="molecule type" value="Genomic_DNA"/>
</dbReference>
<dbReference type="PROSITE" id="PS50110">
    <property type="entry name" value="RESPONSE_REGULATORY"/>
    <property type="match status" value="1"/>
</dbReference>
<dbReference type="PANTHER" id="PTHR43065:SF46">
    <property type="entry name" value="C4-DICARBOXYLATE TRANSPORT SENSOR PROTEIN DCTB"/>
    <property type="match status" value="1"/>
</dbReference>
<dbReference type="InterPro" id="IPR001789">
    <property type="entry name" value="Sig_transdc_resp-reg_receiver"/>
</dbReference>
<sequence>MKHVQSLDLLHASLHIREPLELRERLDRIMGTARDLLRLRRLTLFLADCEGSYLRAAAGTAPDVESRRIPATESENPIVQAYHSRVPVFWNSRMPAAEAVRLYPPYDQTLELPPNGFLNLPLIVQGRVIGVLGVEHPEGGWTLDREMIQLLELFAAQAATAIEHARLYEDARRTAAELQQKVETLAEVHAALVESVRLRVVGRMASGVAHDFNNILSVILGHVQLLKTRVALGSVEGSQVGATLQILERAALDGAEIVRKLREFTRPKEADTFTPVAVGEVVGQVLETTRPRWKDQAEASGLNYRIVTKLPAIPLIFGNAAELREAMTNLLFNALDAMPQGGTVAIALQYVRGGMVGAQRTDGSILGGKWGEEHRPEPRGVVQLTITDTGVGIPDNIKSRIFDPFFTTKGERGTGLGLSMVREIVRRHHGEIRVISQERHGTSVTVSLPIAVEALETATLEVVTLPGVPSGTRILVIDDNPLARETLSALLQTLGYEAVVATGGTDGLALLEIDDFDMVLTDLGMPGMSGWDVAQAVKRRCADLPVILVTGWGDHIDASQLADTGVDLVLAKPYTLSDLHAALGHAWKASRGRAEAELRTVALHV</sequence>
<dbReference type="SMART" id="SM00448">
    <property type="entry name" value="REC"/>
    <property type="match status" value="1"/>
</dbReference>
<dbReference type="Pfam" id="PF00512">
    <property type="entry name" value="HisKA"/>
    <property type="match status" value="1"/>
</dbReference>
<dbReference type="SUPFAM" id="SSF52172">
    <property type="entry name" value="CheY-like"/>
    <property type="match status" value="1"/>
</dbReference>
<evidence type="ECO:0000256" key="6">
    <source>
        <dbReference type="ARBA" id="ARBA00022777"/>
    </source>
</evidence>
<evidence type="ECO:0000259" key="12">
    <source>
        <dbReference type="PROSITE" id="PS50110"/>
    </source>
</evidence>
<dbReference type="InterPro" id="IPR036890">
    <property type="entry name" value="HATPase_C_sf"/>
</dbReference>
<dbReference type="SMART" id="SM00387">
    <property type="entry name" value="HATPase_c"/>
    <property type="match status" value="1"/>
</dbReference>
<evidence type="ECO:0000256" key="9">
    <source>
        <dbReference type="PROSITE-ProRule" id="PRU00169"/>
    </source>
</evidence>
<reference evidence="13 14" key="1">
    <citation type="submission" date="2019-07" db="EMBL/GenBank/DDBJ databases">
        <authorList>
            <person name="Cremers G."/>
        </authorList>
    </citation>
    <scope>NUCLEOTIDE SEQUENCE [LARGE SCALE GENOMIC DNA]</scope>
</reference>
<keyword evidence="5" id="KW-0547">Nucleotide-binding</keyword>
<evidence type="ECO:0000259" key="11">
    <source>
        <dbReference type="PROSITE" id="PS50109"/>
    </source>
</evidence>
<dbReference type="SUPFAM" id="SSF55781">
    <property type="entry name" value="GAF domain-like"/>
    <property type="match status" value="1"/>
</dbReference>
<keyword evidence="8" id="KW-0902">Two-component regulatory system</keyword>
<dbReference type="Pfam" id="PF02518">
    <property type="entry name" value="HATPase_c"/>
    <property type="match status" value="1"/>
</dbReference>
<dbReference type="SMART" id="SM00388">
    <property type="entry name" value="HisKA"/>
    <property type="match status" value="1"/>
</dbReference>
<dbReference type="InterPro" id="IPR029016">
    <property type="entry name" value="GAF-like_dom_sf"/>
</dbReference>
<dbReference type="InterPro" id="IPR005467">
    <property type="entry name" value="His_kinase_dom"/>
</dbReference>
<evidence type="ECO:0000256" key="3">
    <source>
        <dbReference type="ARBA" id="ARBA00022553"/>
    </source>
</evidence>
<name>A0A564ZLN4_9BACT</name>
<evidence type="ECO:0000256" key="5">
    <source>
        <dbReference type="ARBA" id="ARBA00022741"/>
    </source>
</evidence>
<dbReference type="InterPro" id="IPR036097">
    <property type="entry name" value="HisK_dim/P_sf"/>
</dbReference>
<organism evidence="13 14">
    <name type="scientific">Candidatus Methylomirabilis lanthanidiphila</name>
    <dbReference type="NCBI Taxonomy" id="2211376"/>
    <lineage>
        <taxon>Bacteria</taxon>
        <taxon>Candidatus Methylomirabilota</taxon>
        <taxon>Candidatus Methylomirabilia</taxon>
        <taxon>Candidatus Methylomirabilales</taxon>
        <taxon>Candidatus Methylomirabilaceae</taxon>
        <taxon>Candidatus Methylomirabilis</taxon>
    </lineage>
</organism>
<keyword evidence="7" id="KW-0067">ATP-binding</keyword>
<dbReference type="InterPro" id="IPR011006">
    <property type="entry name" value="CheY-like_superfamily"/>
</dbReference>
<dbReference type="InterPro" id="IPR003018">
    <property type="entry name" value="GAF"/>
</dbReference>
<dbReference type="EC" id="2.7.13.3" evidence="2"/>
<dbReference type="Pfam" id="PF00072">
    <property type="entry name" value="Response_reg"/>
    <property type="match status" value="1"/>
</dbReference>
<dbReference type="InterPro" id="IPR003661">
    <property type="entry name" value="HisK_dim/P_dom"/>
</dbReference>
<dbReference type="CDD" id="cd00156">
    <property type="entry name" value="REC"/>
    <property type="match status" value="1"/>
</dbReference>
<dbReference type="PRINTS" id="PR00344">
    <property type="entry name" value="BCTRLSENSOR"/>
</dbReference>
<dbReference type="SUPFAM" id="SSF55874">
    <property type="entry name" value="ATPase domain of HSP90 chaperone/DNA topoisomerase II/histidine kinase"/>
    <property type="match status" value="1"/>
</dbReference>
<feature type="modified residue" description="4-aspartylphosphate" evidence="9">
    <location>
        <position position="522"/>
    </location>
</feature>
<dbReference type="Gene3D" id="1.10.287.130">
    <property type="match status" value="1"/>
</dbReference>
<feature type="coiled-coil region" evidence="10">
    <location>
        <begin position="161"/>
        <end position="188"/>
    </location>
</feature>
<feature type="domain" description="Histidine kinase" evidence="11">
    <location>
        <begin position="207"/>
        <end position="452"/>
    </location>
</feature>